<evidence type="ECO:0000256" key="1">
    <source>
        <dbReference type="SAM" id="Phobius"/>
    </source>
</evidence>
<evidence type="ECO:0000313" key="3">
    <source>
        <dbReference type="Proteomes" id="UP000692954"/>
    </source>
</evidence>
<reference evidence="2" key="1">
    <citation type="submission" date="2021-01" db="EMBL/GenBank/DDBJ databases">
        <authorList>
            <consortium name="Genoscope - CEA"/>
            <person name="William W."/>
        </authorList>
    </citation>
    <scope>NUCLEOTIDE SEQUENCE</scope>
</reference>
<evidence type="ECO:0000313" key="2">
    <source>
        <dbReference type="EMBL" id="CAD8106703.1"/>
    </source>
</evidence>
<dbReference type="AlphaFoldDB" id="A0A8S1PVW6"/>
<protein>
    <submittedName>
        <fullName evidence="2">Uncharacterized protein</fullName>
    </submittedName>
</protein>
<gene>
    <name evidence="2" type="ORF">PSON_ATCC_30995.1.T0870116</name>
</gene>
<keyword evidence="3" id="KW-1185">Reference proteome</keyword>
<keyword evidence="1" id="KW-0812">Transmembrane</keyword>
<dbReference type="OrthoDB" id="289521at2759"/>
<organism evidence="2 3">
    <name type="scientific">Paramecium sonneborni</name>
    <dbReference type="NCBI Taxonomy" id="65129"/>
    <lineage>
        <taxon>Eukaryota</taxon>
        <taxon>Sar</taxon>
        <taxon>Alveolata</taxon>
        <taxon>Ciliophora</taxon>
        <taxon>Intramacronucleata</taxon>
        <taxon>Oligohymenophorea</taxon>
        <taxon>Peniculida</taxon>
        <taxon>Parameciidae</taxon>
        <taxon>Paramecium</taxon>
    </lineage>
</organism>
<name>A0A8S1PVW6_9CILI</name>
<feature type="transmembrane region" description="Helical" evidence="1">
    <location>
        <begin position="146"/>
        <end position="164"/>
    </location>
</feature>
<proteinExistence type="predicted"/>
<dbReference type="EMBL" id="CAJJDN010000087">
    <property type="protein sequence ID" value="CAD8106703.1"/>
    <property type="molecule type" value="Genomic_DNA"/>
</dbReference>
<accession>A0A8S1PVW6</accession>
<keyword evidence="1" id="KW-1133">Transmembrane helix</keyword>
<keyword evidence="1" id="KW-0472">Membrane</keyword>
<sequence>MANSQQLIFIGIIHFELKETKDTKEIKILKKQCLDQVEDNDIKQYLFNEQEYDSYRKKAQRPFLKRLDKNSEYLLALQAQQQVNQVSHMLRGIEDHISEHLGVQLPEDEWKQRAIKILLTWNLSEKNELQTYAQGGDQVEKHFLELGFLFFAAAVIGYALILVMKHMI</sequence>
<comment type="caution">
    <text evidence="2">The sequence shown here is derived from an EMBL/GenBank/DDBJ whole genome shotgun (WGS) entry which is preliminary data.</text>
</comment>
<dbReference type="Proteomes" id="UP000692954">
    <property type="component" value="Unassembled WGS sequence"/>
</dbReference>